<keyword evidence="12" id="KW-0012">Acyltransferase</keyword>
<evidence type="ECO:0000256" key="7">
    <source>
        <dbReference type="ARBA" id="ARBA00022756"/>
    </source>
</evidence>
<gene>
    <name evidence="12" type="primary">bioF</name>
    <name evidence="12" type="ORF">ISF26_20015</name>
</gene>
<comment type="pathway">
    <text evidence="3 10">Cofactor biosynthesis; biotin biosynthesis.</text>
</comment>
<accession>A0ABY3PK77</accession>
<evidence type="ECO:0000256" key="6">
    <source>
        <dbReference type="ARBA" id="ARBA00022679"/>
    </source>
</evidence>
<comment type="subunit">
    <text evidence="5 10">Homodimer.</text>
</comment>
<evidence type="ECO:0000256" key="3">
    <source>
        <dbReference type="ARBA" id="ARBA00004746"/>
    </source>
</evidence>
<evidence type="ECO:0000256" key="8">
    <source>
        <dbReference type="ARBA" id="ARBA00022898"/>
    </source>
</evidence>
<evidence type="ECO:0000256" key="10">
    <source>
        <dbReference type="RuleBase" id="RU003693"/>
    </source>
</evidence>
<comment type="cofactor">
    <cofactor evidence="1 10">
        <name>pyridoxal 5'-phosphate</name>
        <dbReference type="ChEBI" id="CHEBI:597326"/>
    </cofactor>
</comment>
<evidence type="ECO:0000256" key="2">
    <source>
        <dbReference type="ARBA" id="ARBA00002513"/>
    </source>
</evidence>
<dbReference type="Proteomes" id="UP001054846">
    <property type="component" value="Chromosome"/>
</dbReference>
<dbReference type="InterPro" id="IPR004839">
    <property type="entry name" value="Aminotransferase_I/II_large"/>
</dbReference>
<comment type="catalytic activity">
    <reaction evidence="9 10">
        <text>6-carboxyhexanoyl-[ACP] + L-alanine + H(+) = (8S)-8-amino-7-oxononanoate + holo-[ACP] + CO2</text>
        <dbReference type="Rhea" id="RHEA:42288"/>
        <dbReference type="Rhea" id="RHEA-COMP:9685"/>
        <dbReference type="Rhea" id="RHEA-COMP:9955"/>
        <dbReference type="ChEBI" id="CHEBI:15378"/>
        <dbReference type="ChEBI" id="CHEBI:16526"/>
        <dbReference type="ChEBI" id="CHEBI:57972"/>
        <dbReference type="ChEBI" id="CHEBI:64479"/>
        <dbReference type="ChEBI" id="CHEBI:78846"/>
        <dbReference type="ChEBI" id="CHEBI:149468"/>
        <dbReference type="EC" id="2.3.1.47"/>
    </reaction>
</comment>
<dbReference type="RefSeq" id="WP_230841082.1">
    <property type="nucleotide sequence ID" value="NZ_CP063845.1"/>
</dbReference>
<evidence type="ECO:0000256" key="4">
    <source>
        <dbReference type="ARBA" id="ARBA00010008"/>
    </source>
</evidence>
<dbReference type="InterPro" id="IPR050087">
    <property type="entry name" value="AON_synthase_class-II"/>
</dbReference>
<comment type="function">
    <text evidence="2 10">Catalyzes the decarboxylative condensation of pimeloyl-[acyl-carrier protein] and L-alanine to produce 8-amino-7-oxononanoate (AON), [acyl-carrier protein], and carbon dioxide.</text>
</comment>
<comment type="similarity">
    <text evidence="4 10">Belongs to the class-II pyridoxal-phosphate-dependent aminotransferase family. BioF subfamily.</text>
</comment>
<sequence length="390" mass="41817">MADLYGWIRADLESLHRVGWYRTMRTHNGLAGPQMDVDGKPVLQFASNDYLGLSGDARLIEAACRAVRLYGAGATGSRLLSGEREVHCELERALAGWKGCDDCLVFSSGYLANLGTIPALVGKRDLVVGDEYNHACLRGGAELSGAVHRLYPHSDCSALESLLIEQRERHRRCLICTDSVFSMDGDLVDLARIAGLARRYECMLLVDEAHATGVLGPTGAGAVEQLGLTRSLVQMGTLSKALGSQGGYVCGSAELVDYLRNRARSFVYTTGLAPAATAAALVAVHIARTETSRRTLLRQNIDRLRAGIDEIGIAQLPGDAAILCLRVGNIETTQRFAGELFDAGIFAPAIRPPTVPTSRIRLSLMATHTEAMIDTLIAALTKVSSGFACS</sequence>
<dbReference type="NCBIfam" id="TIGR00858">
    <property type="entry name" value="bioF"/>
    <property type="match status" value="1"/>
</dbReference>
<dbReference type="PANTHER" id="PTHR13693">
    <property type="entry name" value="CLASS II AMINOTRANSFERASE/8-AMINO-7-OXONONANOATE SYNTHASE"/>
    <property type="match status" value="1"/>
</dbReference>
<dbReference type="PANTHER" id="PTHR13693:SF100">
    <property type="entry name" value="8-AMINO-7-OXONONANOATE SYNTHASE"/>
    <property type="match status" value="1"/>
</dbReference>
<dbReference type="InterPro" id="IPR015424">
    <property type="entry name" value="PyrdxlP-dep_Trfase"/>
</dbReference>
<dbReference type="SUPFAM" id="SSF53383">
    <property type="entry name" value="PLP-dependent transferases"/>
    <property type="match status" value="1"/>
</dbReference>
<name>A0ABY3PK77_9CYAN</name>
<dbReference type="GO" id="GO:0008710">
    <property type="term" value="F:8-amino-7-oxononanoate synthase activity"/>
    <property type="evidence" value="ECO:0007669"/>
    <property type="project" value="UniProtKB-EC"/>
</dbReference>
<evidence type="ECO:0000256" key="5">
    <source>
        <dbReference type="ARBA" id="ARBA00011738"/>
    </source>
</evidence>
<dbReference type="Gene3D" id="3.90.1150.10">
    <property type="entry name" value="Aspartate Aminotransferase, domain 1"/>
    <property type="match status" value="1"/>
</dbReference>
<organism evidence="12 13">
    <name type="scientific">Gloeobacter morelensis MG652769</name>
    <dbReference type="NCBI Taxonomy" id="2781736"/>
    <lineage>
        <taxon>Bacteria</taxon>
        <taxon>Bacillati</taxon>
        <taxon>Cyanobacteriota</taxon>
        <taxon>Cyanophyceae</taxon>
        <taxon>Gloeobacterales</taxon>
        <taxon>Gloeobacteraceae</taxon>
        <taxon>Gloeobacter</taxon>
        <taxon>Gloeobacter morelensis</taxon>
    </lineage>
</organism>
<evidence type="ECO:0000313" key="12">
    <source>
        <dbReference type="EMBL" id="UFP94024.1"/>
    </source>
</evidence>
<dbReference type="Pfam" id="PF00155">
    <property type="entry name" value="Aminotran_1_2"/>
    <property type="match status" value="1"/>
</dbReference>
<dbReference type="PROSITE" id="PS00599">
    <property type="entry name" value="AA_TRANSFER_CLASS_2"/>
    <property type="match status" value="1"/>
</dbReference>
<dbReference type="InterPro" id="IPR015421">
    <property type="entry name" value="PyrdxlP-dep_Trfase_major"/>
</dbReference>
<keyword evidence="7" id="KW-0093">Biotin biosynthesis</keyword>
<reference evidence="12 13" key="1">
    <citation type="journal article" date="2021" name="Genome Biol. Evol.">
        <title>Complete Genome Sequencing of a Novel Gloeobacter Species from a Waterfall Cave in Mexico.</title>
        <authorList>
            <person name="Saw J.H."/>
            <person name="Cardona T."/>
            <person name="Montejano G."/>
        </authorList>
    </citation>
    <scope>NUCLEOTIDE SEQUENCE [LARGE SCALE GENOMIC DNA]</scope>
    <source>
        <strain evidence="12">MG652769</strain>
    </source>
</reference>
<evidence type="ECO:0000313" key="13">
    <source>
        <dbReference type="Proteomes" id="UP001054846"/>
    </source>
</evidence>
<keyword evidence="6 10" id="KW-0808">Transferase</keyword>
<evidence type="ECO:0000256" key="1">
    <source>
        <dbReference type="ARBA" id="ARBA00001933"/>
    </source>
</evidence>
<feature type="domain" description="Aminotransferase class I/classII large" evidence="11">
    <location>
        <begin position="41"/>
        <end position="380"/>
    </location>
</feature>
<protein>
    <recommendedName>
        <fullName evidence="10">8-amino-7-ketopelargonate synthase</fullName>
        <ecNumber evidence="10">2.3.1.47</ecNumber>
    </recommendedName>
</protein>
<dbReference type="InterPro" id="IPR015422">
    <property type="entry name" value="PyrdxlP-dep_Trfase_small"/>
</dbReference>
<evidence type="ECO:0000259" key="11">
    <source>
        <dbReference type="Pfam" id="PF00155"/>
    </source>
</evidence>
<evidence type="ECO:0000256" key="9">
    <source>
        <dbReference type="ARBA" id="ARBA00047715"/>
    </source>
</evidence>
<keyword evidence="8 10" id="KW-0663">Pyridoxal phosphate</keyword>
<dbReference type="InterPro" id="IPR004723">
    <property type="entry name" value="AONS_Archaea/Proteobacteria"/>
</dbReference>
<dbReference type="Gene3D" id="3.40.640.10">
    <property type="entry name" value="Type I PLP-dependent aspartate aminotransferase-like (Major domain)"/>
    <property type="match status" value="1"/>
</dbReference>
<keyword evidence="13" id="KW-1185">Reference proteome</keyword>
<proteinExistence type="inferred from homology"/>
<dbReference type="InterPro" id="IPR001917">
    <property type="entry name" value="Aminotrans_II_pyridoxalP_BS"/>
</dbReference>
<dbReference type="EC" id="2.3.1.47" evidence="10"/>
<dbReference type="EMBL" id="CP063845">
    <property type="protein sequence ID" value="UFP94024.1"/>
    <property type="molecule type" value="Genomic_DNA"/>
</dbReference>